<reference evidence="3 4" key="1">
    <citation type="journal article" date="2011" name="Science">
        <title>The Selaginella genome identifies genetic changes associated with the evolution of vascular plants.</title>
        <authorList>
            <person name="Banks J.A."/>
            <person name="Nishiyama T."/>
            <person name="Hasebe M."/>
            <person name="Bowman J.L."/>
            <person name="Gribskov M."/>
            <person name="dePamphilis C."/>
            <person name="Albert V.A."/>
            <person name="Aono N."/>
            <person name="Aoyama T."/>
            <person name="Ambrose B.A."/>
            <person name="Ashton N.W."/>
            <person name="Axtell M.J."/>
            <person name="Barker E."/>
            <person name="Barker M.S."/>
            <person name="Bennetzen J.L."/>
            <person name="Bonawitz N.D."/>
            <person name="Chapple C."/>
            <person name="Cheng C."/>
            <person name="Correa L.G."/>
            <person name="Dacre M."/>
            <person name="DeBarry J."/>
            <person name="Dreyer I."/>
            <person name="Elias M."/>
            <person name="Engstrom E.M."/>
            <person name="Estelle M."/>
            <person name="Feng L."/>
            <person name="Finet C."/>
            <person name="Floyd S.K."/>
            <person name="Frommer W.B."/>
            <person name="Fujita T."/>
            <person name="Gramzow L."/>
            <person name="Gutensohn M."/>
            <person name="Harholt J."/>
            <person name="Hattori M."/>
            <person name="Heyl A."/>
            <person name="Hirai T."/>
            <person name="Hiwatashi Y."/>
            <person name="Ishikawa M."/>
            <person name="Iwata M."/>
            <person name="Karol K.G."/>
            <person name="Koehler B."/>
            <person name="Kolukisaoglu U."/>
            <person name="Kubo M."/>
            <person name="Kurata T."/>
            <person name="Lalonde S."/>
            <person name="Li K."/>
            <person name="Li Y."/>
            <person name="Litt A."/>
            <person name="Lyons E."/>
            <person name="Manning G."/>
            <person name="Maruyama T."/>
            <person name="Michael T.P."/>
            <person name="Mikami K."/>
            <person name="Miyazaki S."/>
            <person name="Morinaga S."/>
            <person name="Murata T."/>
            <person name="Mueller-Roeber B."/>
            <person name="Nelson D.R."/>
            <person name="Obara M."/>
            <person name="Oguri Y."/>
            <person name="Olmstead R.G."/>
            <person name="Onodera N."/>
            <person name="Petersen B.L."/>
            <person name="Pils B."/>
            <person name="Prigge M."/>
            <person name="Rensing S.A."/>
            <person name="Riano-Pachon D.M."/>
            <person name="Roberts A.W."/>
            <person name="Sato Y."/>
            <person name="Scheller H.V."/>
            <person name="Schulz B."/>
            <person name="Schulz C."/>
            <person name="Shakirov E.V."/>
            <person name="Shibagaki N."/>
            <person name="Shinohara N."/>
            <person name="Shippen D.E."/>
            <person name="Soerensen I."/>
            <person name="Sotooka R."/>
            <person name="Sugimoto N."/>
            <person name="Sugita M."/>
            <person name="Sumikawa N."/>
            <person name="Tanurdzic M."/>
            <person name="Theissen G."/>
            <person name="Ulvskov P."/>
            <person name="Wakazuki S."/>
            <person name="Weng J.K."/>
            <person name="Willats W.W."/>
            <person name="Wipf D."/>
            <person name="Wolf P.G."/>
            <person name="Yang L."/>
            <person name="Zimmer A.D."/>
            <person name="Zhu Q."/>
            <person name="Mitros T."/>
            <person name="Hellsten U."/>
            <person name="Loque D."/>
            <person name="Otillar R."/>
            <person name="Salamov A."/>
            <person name="Schmutz J."/>
            <person name="Shapiro H."/>
            <person name="Lindquist E."/>
            <person name="Lucas S."/>
            <person name="Rokhsar D."/>
            <person name="Grigoriev I.V."/>
        </authorList>
    </citation>
    <scope>NUCLEOTIDE SEQUENCE [LARGE SCALE GENOMIC DNA]</scope>
</reference>
<dbReference type="GO" id="GO:0048731">
    <property type="term" value="P:system development"/>
    <property type="evidence" value="ECO:0007669"/>
    <property type="project" value="UniProtKB-ARBA"/>
</dbReference>
<feature type="repeat" description="PPR" evidence="2">
    <location>
        <begin position="175"/>
        <end position="209"/>
    </location>
</feature>
<dbReference type="InParanoid" id="D8S1T7"/>
<dbReference type="Gene3D" id="1.25.40.10">
    <property type="entry name" value="Tetratricopeptide repeat domain"/>
    <property type="match status" value="2"/>
</dbReference>
<dbReference type="HOGENOM" id="CLU_002706_0_0_1"/>
<organism evidence="4">
    <name type="scientific">Selaginella moellendorffii</name>
    <name type="common">Spikemoss</name>
    <dbReference type="NCBI Taxonomy" id="88036"/>
    <lineage>
        <taxon>Eukaryota</taxon>
        <taxon>Viridiplantae</taxon>
        <taxon>Streptophyta</taxon>
        <taxon>Embryophyta</taxon>
        <taxon>Tracheophyta</taxon>
        <taxon>Lycopodiopsida</taxon>
        <taxon>Selaginellales</taxon>
        <taxon>Selaginellaceae</taxon>
        <taxon>Selaginella</taxon>
    </lineage>
</organism>
<dbReference type="Proteomes" id="UP000001514">
    <property type="component" value="Unassembled WGS sequence"/>
</dbReference>
<dbReference type="InterPro" id="IPR046960">
    <property type="entry name" value="PPR_At4g14850-like_plant"/>
</dbReference>
<evidence type="ECO:0000256" key="2">
    <source>
        <dbReference type="PROSITE-ProRule" id="PRU00708"/>
    </source>
</evidence>
<dbReference type="eggNOG" id="KOG4197">
    <property type="taxonomic scope" value="Eukaryota"/>
</dbReference>
<protein>
    <recommendedName>
        <fullName evidence="5">Pentacotripeptide-repeat region of PRORP domain-containing protein</fullName>
    </recommendedName>
</protein>
<keyword evidence="4" id="KW-1185">Reference proteome</keyword>
<dbReference type="NCBIfam" id="TIGR00756">
    <property type="entry name" value="PPR"/>
    <property type="match status" value="4"/>
</dbReference>
<dbReference type="Gramene" id="EFJ21349">
    <property type="protein sequence ID" value="EFJ21349"/>
    <property type="gene ID" value="SELMODRAFT_106687"/>
</dbReference>
<dbReference type="PROSITE" id="PS51375">
    <property type="entry name" value="PPR"/>
    <property type="match status" value="3"/>
</dbReference>
<feature type="repeat" description="PPR" evidence="2">
    <location>
        <begin position="66"/>
        <end position="100"/>
    </location>
</feature>
<dbReference type="SUPFAM" id="SSF48452">
    <property type="entry name" value="TPR-like"/>
    <property type="match status" value="1"/>
</dbReference>
<evidence type="ECO:0000313" key="3">
    <source>
        <dbReference type="EMBL" id="EFJ21349.1"/>
    </source>
</evidence>
<dbReference type="GO" id="GO:0003723">
    <property type="term" value="F:RNA binding"/>
    <property type="evidence" value="ECO:0007669"/>
    <property type="project" value="InterPro"/>
</dbReference>
<feature type="repeat" description="PPR" evidence="2">
    <location>
        <begin position="35"/>
        <end position="65"/>
    </location>
</feature>
<keyword evidence="1" id="KW-0677">Repeat</keyword>
<dbReference type="AlphaFoldDB" id="D8S1T7"/>
<dbReference type="FunFam" id="1.25.40.10:FF:000158">
    <property type="entry name" value="pentatricopeptide repeat-containing protein At2g33680"/>
    <property type="match status" value="1"/>
</dbReference>
<dbReference type="PANTHER" id="PTHR47926">
    <property type="entry name" value="PENTATRICOPEPTIDE REPEAT-CONTAINING PROTEIN"/>
    <property type="match status" value="1"/>
</dbReference>
<dbReference type="InterPro" id="IPR002885">
    <property type="entry name" value="PPR_rpt"/>
</dbReference>
<dbReference type="EMBL" id="GL377599">
    <property type="protein sequence ID" value="EFJ21349.1"/>
    <property type="molecule type" value="Genomic_DNA"/>
</dbReference>
<proteinExistence type="predicted"/>
<dbReference type="Pfam" id="PF01535">
    <property type="entry name" value="PPR"/>
    <property type="match status" value="5"/>
</dbReference>
<dbReference type="InterPro" id="IPR011990">
    <property type="entry name" value="TPR-like_helical_dom_sf"/>
</dbReference>
<gene>
    <name evidence="3" type="ORF">SELMODRAFT_106687</name>
</gene>
<sequence length="339" mass="36850">MESNVAVGTALVKFLSKAEKIDEAWALFLEMPSKNIVSWTTMLGALAQHGNLRDSKALFDRMPQGNAVSWNTLICGYAHAGHSREALGMFLAMDLAGMEPDCVTFAAAVEACSQLLDLAQGRRIHSEITAAGIISEELGLGVANALIHLYGRCGRMDLARACFDLLIHERILRCNSIPWTSIVGHYARNGYPAEAMELFHAMAVEGLSQTPVLFISMLSSCSHGGKLEIARRLFLSMIQDYGQDPTIDHFMCMLDLLARNGKLGDAQDLIQALDLQSEELIAWRTLVAACKSHGDLPRGRGAVEMAMAADDAMAAPYVMLSAMYREQGVDGGDGNELSR</sequence>
<dbReference type="PANTHER" id="PTHR47926:SF533">
    <property type="entry name" value="DYW DOMAIN-CONTAINING PROTEIN"/>
    <property type="match status" value="1"/>
</dbReference>
<evidence type="ECO:0000313" key="4">
    <source>
        <dbReference type="Proteomes" id="UP000001514"/>
    </source>
</evidence>
<dbReference type="KEGG" id="smo:SELMODRAFT_106687"/>
<evidence type="ECO:0008006" key="5">
    <source>
        <dbReference type="Google" id="ProtNLM"/>
    </source>
</evidence>
<accession>D8S1T7</accession>
<dbReference type="GO" id="GO:0009451">
    <property type="term" value="P:RNA modification"/>
    <property type="evidence" value="ECO:0007669"/>
    <property type="project" value="InterPro"/>
</dbReference>
<name>D8S1T7_SELML</name>
<evidence type="ECO:0000256" key="1">
    <source>
        <dbReference type="ARBA" id="ARBA00022737"/>
    </source>
</evidence>
<dbReference type="Pfam" id="PF13041">
    <property type="entry name" value="PPR_2"/>
    <property type="match status" value="1"/>
</dbReference>